<dbReference type="CDD" id="cd07944">
    <property type="entry name" value="DRE_TIM_HOA_like"/>
    <property type="match status" value="1"/>
</dbReference>
<dbReference type="GO" id="GO:0003852">
    <property type="term" value="F:2-isopropylmalate synthase activity"/>
    <property type="evidence" value="ECO:0007669"/>
    <property type="project" value="TreeGrafter"/>
</dbReference>
<dbReference type="SUPFAM" id="SSF51569">
    <property type="entry name" value="Aldolase"/>
    <property type="match status" value="1"/>
</dbReference>
<dbReference type="STRING" id="483218.BACPEC_00375"/>
<gene>
    <name evidence="3" type="ORF">BACPEC_00375</name>
</gene>
<reference evidence="3 4" key="2">
    <citation type="submission" date="2008-11" db="EMBL/GenBank/DDBJ databases">
        <authorList>
            <person name="Fulton L."/>
            <person name="Clifton S."/>
            <person name="Fulton B."/>
            <person name="Xu J."/>
            <person name="Minx P."/>
            <person name="Pepin K.H."/>
            <person name="Johnson M."/>
            <person name="Bhonagiri V."/>
            <person name="Nash W.E."/>
            <person name="Mardis E.R."/>
            <person name="Wilson R.K."/>
        </authorList>
    </citation>
    <scope>NUCLEOTIDE SEQUENCE [LARGE SCALE GENOMIC DNA]</scope>
    <source>
        <strain evidence="3 4">ATCC 43243</strain>
    </source>
</reference>
<name>B7ANX1_9FIRM</name>
<accession>B7ANX1</accession>
<feature type="domain" description="Pyruvate carboxyltransferase" evidence="2">
    <location>
        <begin position="4"/>
        <end position="267"/>
    </location>
</feature>
<reference evidence="3 4" key="1">
    <citation type="submission" date="2008-11" db="EMBL/GenBank/DDBJ databases">
        <title>Draft genome sequence of Bacteroides pectinophilus (ATCC 43243).</title>
        <authorList>
            <person name="Sudarsanam P."/>
            <person name="Ley R."/>
            <person name="Guruge J."/>
            <person name="Turnbaugh P.J."/>
            <person name="Mahowald M."/>
            <person name="Liep D."/>
            <person name="Gordon J."/>
        </authorList>
    </citation>
    <scope>NUCLEOTIDE SEQUENCE [LARGE SCALE GENOMIC DNA]</scope>
    <source>
        <strain evidence="3 4">ATCC 43243</strain>
    </source>
</reference>
<comment type="caution">
    <text evidence="3">The sequence shown here is derived from an EMBL/GenBank/DDBJ whole genome shotgun (WGS) entry which is preliminary data.</text>
</comment>
<evidence type="ECO:0000313" key="4">
    <source>
        <dbReference type="Proteomes" id="UP000003136"/>
    </source>
</evidence>
<organism evidence="3 4">
    <name type="scientific">[Bacteroides] pectinophilus ATCC 43243</name>
    <dbReference type="NCBI Taxonomy" id="483218"/>
    <lineage>
        <taxon>Bacteria</taxon>
        <taxon>Bacillati</taxon>
        <taxon>Bacillota</taxon>
        <taxon>Clostridia</taxon>
        <taxon>Eubacteriales</taxon>
    </lineage>
</organism>
<sequence>MKNISILDCTLRDGGRVINCEFSDDEIRDISRRLSDSNIDIVEVGFLRDSKKVHFEGNSTFFTDVNQIAPYLDKSSGNCMYVAFIDYGMFDFDTLGQCDGTSVDGIRVGFTKKDYYSSRDDIIRCLNIVKARGYKLFVQGVNSLSYSDKEMLDLVDLVNEVHPYSFGIVDTYGAMYEDDLQRIYALINNNMHKDICIDFHSHNNYQLSFSLAQSIIRLSDSVRHIIIDATLNGMGKVAGNLNTELIVDYMVRKLNCNYDFEQILDIIDDYIYPYKEKDFWGYSIPALIGGMYQSHPNNVLYLTNKFRLQTKDIKNLLSMIEPAKRTRYDYDNIERIYLEYSGNKIDDSATISKLTQELGQKEILLLVPGHSLVEYSEQINGYIAEHNPVCISVNFVSEYSNYAFWGNSKRYALRKNRRQGVTSIVTSNINSDNDTDMMVNYYSLIDRRYVNYENSTIMLLNLLKKIAPACITIAGFDGFNASRHNNYIDDSFQNDRHADDFEQLNNELRDMLSSYAGCMSDNCSVKSITPGIITDILK</sequence>
<dbReference type="Gene3D" id="3.20.20.70">
    <property type="entry name" value="Aldolase class I"/>
    <property type="match status" value="1"/>
</dbReference>
<dbReference type="AlphaFoldDB" id="B7ANX1"/>
<dbReference type="PANTHER" id="PTHR10277:SF9">
    <property type="entry name" value="2-ISOPROPYLMALATE SYNTHASE 1, CHLOROPLASTIC-RELATED"/>
    <property type="match status" value="1"/>
</dbReference>
<dbReference type="eggNOG" id="COG0119">
    <property type="taxonomic scope" value="Bacteria"/>
</dbReference>
<dbReference type="InterPro" id="IPR013785">
    <property type="entry name" value="Aldolase_TIM"/>
</dbReference>
<dbReference type="PANTHER" id="PTHR10277">
    <property type="entry name" value="HOMOCITRATE SYNTHASE-RELATED"/>
    <property type="match status" value="1"/>
</dbReference>
<evidence type="ECO:0000256" key="1">
    <source>
        <dbReference type="ARBA" id="ARBA00023211"/>
    </source>
</evidence>
<dbReference type="EMBL" id="ABVQ01000033">
    <property type="protein sequence ID" value="EEC58628.1"/>
    <property type="molecule type" value="Genomic_DNA"/>
</dbReference>
<proteinExistence type="predicted"/>
<dbReference type="GO" id="GO:0009098">
    <property type="term" value="P:L-leucine biosynthetic process"/>
    <property type="evidence" value="ECO:0007669"/>
    <property type="project" value="TreeGrafter"/>
</dbReference>
<dbReference type="InterPro" id="IPR000891">
    <property type="entry name" value="PYR_CT"/>
</dbReference>
<dbReference type="Proteomes" id="UP000003136">
    <property type="component" value="Unassembled WGS sequence"/>
</dbReference>
<keyword evidence="4" id="KW-1185">Reference proteome</keyword>
<dbReference type="Pfam" id="PF00682">
    <property type="entry name" value="HMGL-like"/>
    <property type="match status" value="1"/>
</dbReference>
<dbReference type="InterPro" id="IPR050073">
    <property type="entry name" value="2-IPM_HCS-like"/>
</dbReference>
<dbReference type="HOGENOM" id="CLU_037512_0_0_9"/>
<evidence type="ECO:0000313" key="3">
    <source>
        <dbReference type="EMBL" id="EEC58628.1"/>
    </source>
</evidence>
<protein>
    <recommendedName>
        <fullName evidence="2">Pyruvate carboxyltransferase domain-containing protein</fullName>
    </recommendedName>
</protein>
<evidence type="ECO:0000259" key="2">
    <source>
        <dbReference type="Pfam" id="PF00682"/>
    </source>
</evidence>
<keyword evidence="1" id="KW-0464">Manganese</keyword>